<dbReference type="Proteomes" id="UP000436006">
    <property type="component" value="Unassembled WGS sequence"/>
</dbReference>
<evidence type="ECO:0000256" key="1">
    <source>
        <dbReference type="ARBA" id="ARBA00000085"/>
    </source>
</evidence>
<dbReference type="InterPro" id="IPR004358">
    <property type="entry name" value="Sig_transdc_His_kin-like_C"/>
</dbReference>
<dbReference type="CDD" id="cd00130">
    <property type="entry name" value="PAS"/>
    <property type="match status" value="1"/>
</dbReference>
<feature type="region of interest" description="Disordered" evidence="13">
    <location>
        <begin position="314"/>
        <end position="342"/>
    </location>
</feature>
<evidence type="ECO:0000256" key="2">
    <source>
        <dbReference type="ARBA" id="ARBA00004141"/>
    </source>
</evidence>
<dbReference type="PROSITE" id="PS50112">
    <property type="entry name" value="PAS"/>
    <property type="match status" value="1"/>
</dbReference>
<dbReference type="GO" id="GO:0006355">
    <property type="term" value="P:regulation of DNA-templated transcription"/>
    <property type="evidence" value="ECO:0007669"/>
    <property type="project" value="InterPro"/>
</dbReference>
<proteinExistence type="predicted"/>
<dbReference type="CDD" id="cd06225">
    <property type="entry name" value="HAMP"/>
    <property type="match status" value="1"/>
</dbReference>
<evidence type="ECO:0000256" key="13">
    <source>
        <dbReference type="SAM" id="MobiDB-lite"/>
    </source>
</evidence>
<dbReference type="GO" id="GO:0030295">
    <property type="term" value="F:protein kinase activator activity"/>
    <property type="evidence" value="ECO:0007669"/>
    <property type="project" value="TreeGrafter"/>
</dbReference>
<evidence type="ECO:0000256" key="7">
    <source>
        <dbReference type="ARBA" id="ARBA00022741"/>
    </source>
</evidence>
<sequence length="625" mass="69455">MSIKSKIAAALGFMFAVILALGGLGVYYLRELSDDSQAILTDNYISLEYASAMQKALVMLTELPKPDPDALTDFESNLKKQETNITEIGEKEVASNLRREFNRLRTGPVDSATLFRIHQNLFALDDINRQAIIRKNEMAKKTAKDALLWLSVVGTACFLILFSFVINIPGYIANPLRELTRGLRQVTKRNFQERLHIHSSDEFGELARTFNSMAQKLDEYEHSNLARVLFDKRRIDTLIRIMSEGIVGMDENKRILFANPVACRLLGVGEGQLLGQYAPDVAASNDLMRTLIQDIMTDKPADLEQNGFLKIYDPRPEIPGLESSGVEPSGTEGSESATRGKESYFNRRTHTVKVIPTGESQPQLAGYVMVLENITPYKELDLAKTNFIATISHELKTPLSSSKMSLKLLEDSRIGQLNDEQKQLVGNIGADINRLLNLTGELLNMAQVESGQIQLTIQAVAPADIVKYATNALRVQAGNKHITFNMDVDAGLPFVSADPDKASWVLVNFLSNAIRHSPEDSTIDVSVHQLENKVEFRVRDYGPGIRPEHRDRVFDRYFKASAVDSYVINGQARDASPGETPSSGTGLGLAISSEFIQSMKGQIGLDKTITDGAAFFFRLPFFRQD</sequence>
<dbReference type="InterPro" id="IPR003661">
    <property type="entry name" value="HisK_dim/P_dom"/>
</dbReference>
<evidence type="ECO:0000256" key="5">
    <source>
        <dbReference type="ARBA" id="ARBA00022679"/>
    </source>
</evidence>
<evidence type="ECO:0000256" key="10">
    <source>
        <dbReference type="ARBA" id="ARBA00022989"/>
    </source>
</evidence>
<accession>A0A7K1SBD9</accession>
<dbReference type="PROSITE" id="PS50885">
    <property type="entry name" value="HAMP"/>
    <property type="match status" value="1"/>
</dbReference>
<dbReference type="InterPro" id="IPR000014">
    <property type="entry name" value="PAS"/>
</dbReference>
<keyword evidence="6 14" id="KW-0812">Transmembrane</keyword>
<dbReference type="SUPFAM" id="SSF158472">
    <property type="entry name" value="HAMP domain-like"/>
    <property type="match status" value="1"/>
</dbReference>
<keyword evidence="12 14" id="KW-0472">Membrane</keyword>
<dbReference type="InterPro" id="IPR035965">
    <property type="entry name" value="PAS-like_dom_sf"/>
</dbReference>
<comment type="catalytic activity">
    <reaction evidence="1">
        <text>ATP + protein L-histidine = ADP + protein N-phospho-L-histidine.</text>
        <dbReference type="EC" id="2.7.13.3"/>
    </reaction>
</comment>
<dbReference type="SMART" id="SM00091">
    <property type="entry name" value="PAS"/>
    <property type="match status" value="1"/>
</dbReference>
<dbReference type="GO" id="GO:0000155">
    <property type="term" value="F:phosphorelay sensor kinase activity"/>
    <property type="evidence" value="ECO:0007669"/>
    <property type="project" value="InterPro"/>
</dbReference>
<dbReference type="SMART" id="SM00387">
    <property type="entry name" value="HATPase_c"/>
    <property type="match status" value="1"/>
</dbReference>
<dbReference type="SUPFAM" id="SSF55874">
    <property type="entry name" value="ATPase domain of HSP90 chaperone/DNA topoisomerase II/histidine kinase"/>
    <property type="match status" value="1"/>
</dbReference>
<keyword evidence="7" id="KW-0547">Nucleotide-binding</keyword>
<feature type="domain" description="HAMP" evidence="17">
    <location>
        <begin position="170"/>
        <end position="222"/>
    </location>
</feature>
<evidence type="ECO:0000256" key="4">
    <source>
        <dbReference type="ARBA" id="ARBA00022553"/>
    </source>
</evidence>
<keyword evidence="5" id="KW-0808">Transferase</keyword>
<dbReference type="GO" id="GO:0007234">
    <property type="term" value="P:osmosensory signaling via phosphorelay pathway"/>
    <property type="evidence" value="ECO:0007669"/>
    <property type="project" value="TreeGrafter"/>
</dbReference>
<keyword evidence="11" id="KW-0902">Two-component regulatory system</keyword>
<dbReference type="InterPro" id="IPR003660">
    <property type="entry name" value="HAMP_dom"/>
</dbReference>
<dbReference type="SMART" id="SM00388">
    <property type="entry name" value="HisKA"/>
    <property type="match status" value="1"/>
</dbReference>
<evidence type="ECO:0000313" key="19">
    <source>
        <dbReference type="Proteomes" id="UP000436006"/>
    </source>
</evidence>
<comment type="subcellular location">
    <subcellularLocation>
        <location evidence="2">Membrane</location>
        <topology evidence="2">Multi-pass membrane protein</topology>
    </subcellularLocation>
</comment>
<reference evidence="18 19" key="1">
    <citation type="submission" date="2019-12" db="EMBL/GenBank/DDBJ databases">
        <title>Spirosoma sp. HMF4905 genome sequencing and assembly.</title>
        <authorList>
            <person name="Kang H."/>
            <person name="Cha I."/>
            <person name="Kim H."/>
            <person name="Joh K."/>
        </authorList>
    </citation>
    <scope>NUCLEOTIDE SEQUENCE [LARGE SCALE GENOMIC DNA]</scope>
    <source>
        <strain evidence="18 19">HMF4905</strain>
    </source>
</reference>
<dbReference type="SUPFAM" id="SSF47384">
    <property type="entry name" value="Homodimeric domain of signal transducing histidine kinase"/>
    <property type="match status" value="1"/>
</dbReference>
<dbReference type="InterPro" id="IPR003594">
    <property type="entry name" value="HATPase_dom"/>
</dbReference>
<dbReference type="Pfam" id="PF00989">
    <property type="entry name" value="PAS"/>
    <property type="match status" value="1"/>
</dbReference>
<dbReference type="CDD" id="cd00082">
    <property type="entry name" value="HisKA"/>
    <property type="match status" value="1"/>
</dbReference>
<dbReference type="Pfam" id="PF00512">
    <property type="entry name" value="HisKA"/>
    <property type="match status" value="1"/>
</dbReference>
<keyword evidence="8" id="KW-0418">Kinase</keyword>
<keyword evidence="19" id="KW-1185">Reference proteome</keyword>
<organism evidence="18 19">
    <name type="scientific">Spirosoma arboris</name>
    <dbReference type="NCBI Taxonomy" id="2682092"/>
    <lineage>
        <taxon>Bacteria</taxon>
        <taxon>Pseudomonadati</taxon>
        <taxon>Bacteroidota</taxon>
        <taxon>Cytophagia</taxon>
        <taxon>Cytophagales</taxon>
        <taxon>Cytophagaceae</taxon>
        <taxon>Spirosoma</taxon>
    </lineage>
</organism>
<protein>
    <recommendedName>
        <fullName evidence="3">histidine kinase</fullName>
        <ecNumber evidence="3">2.7.13.3</ecNumber>
    </recommendedName>
</protein>
<dbReference type="GO" id="GO:0016020">
    <property type="term" value="C:membrane"/>
    <property type="evidence" value="ECO:0007669"/>
    <property type="project" value="UniProtKB-SubCell"/>
</dbReference>
<dbReference type="Gene3D" id="3.30.565.10">
    <property type="entry name" value="Histidine kinase-like ATPase, C-terminal domain"/>
    <property type="match status" value="1"/>
</dbReference>
<evidence type="ECO:0000256" key="8">
    <source>
        <dbReference type="ARBA" id="ARBA00022777"/>
    </source>
</evidence>
<dbReference type="GO" id="GO:0005524">
    <property type="term" value="F:ATP binding"/>
    <property type="evidence" value="ECO:0007669"/>
    <property type="project" value="UniProtKB-KW"/>
</dbReference>
<dbReference type="Pfam" id="PF00672">
    <property type="entry name" value="HAMP"/>
    <property type="match status" value="1"/>
</dbReference>
<dbReference type="Gene3D" id="6.10.340.10">
    <property type="match status" value="1"/>
</dbReference>
<dbReference type="Pfam" id="PF02518">
    <property type="entry name" value="HATPase_c"/>
    <property type="match status" value="1"/>
</dbReference>
<evidence type="ECO:0000313" key="18">
    <source>
        <dbReference type="EMBL" id="MVM31091.1"/>
    </source>
</evidence>
<dbReference type="InterPro" id="IPR050351">
    <property type="entry name" value="BphY/WalK/GraS-like"/>
</dbReference>
<dbReference type="PRINTS" id="PR00344">
    <property type="entry name" value="BCTRLSENSOR"/>
</dbReference>
<dbReference type="InterPro" id="IPR013767">
    <property type="entry name" value="PAS_fold"/>
</dbReference>
<evidence type="ECO:0000256" key="3">
    <source>
        <dbReference type="ARBA" id="ARBA00012438"/>
    </source>
</evidence>
<dbReference type="EC" id="2.7.13.3" evidence="3"/>
<dbReference type="CDD" id="cd00075">
    <property type="entry name" value="HATPase"/>
    <property type="match status" value="1"/>
</dbReference>
<dbReference type="AlphaFoldDB" id="A0A7K1SBD9"/>
<comment type="caution">
    <text evidence="18">The sequence shown here is derived from an EMBL/GenBank/DDBJ whole genome shotgun (WGS) entry which is preliminary data.</text>
</comment>
<gene>
    <name evidence="18" type="ORF">GO755_13705</name>
</gene>
<dbReference type="GO" id="GO:0000156">
    <property type="term" value="F:phosphorelay response regulator activity"/>
    <property type="evidence" value="ECO:0007669"/>
    <property type="project" value="TreeGrafter"/>
</dbReference>
<dbReference type="PANTHER" id="PTHR42878">
    <property type="entry name" value="TWO-COMPONENT HISTIDINE KINASE"/>
    <property type="match status" value="1"/>
</dbReference>
<keyword evidence="10 14" id="KW-1133">Transmembrane helix</keyword>
<evidence type="ECO:0000259" key="17">
    <source>
        <dbReference type="PROSITE" id="PS50885"/>
    </source>
</evidence>
<dbReference type="SMART" id="SM00304">
    <property type="entry name" value="HAMP"/>
    <property type="match status" value="1"/>
</dbReference>
<evidence type="ECO:0000256" key="11">
    <source>
        <dbReference type="ARBA" id="ARBA00023012"/>
    </source>
</evidence>
<evidence type="ECO:0000256" key="9">
    <source>
        <dbReference type="ARBA" id="ARBA00022840"/>
    </source>
</evidence>
<dbReference type="PROSITE" id="PS50109">
    <property type="entry name" value="HIS_KIN"/>
    <property type="match status" value="1"/>
</dbReference>
<dbReference type="InterPro" id="IPR036097">
    <property type="entry name" value="HisK_dim/P_sf"/>
</dbReference>
<keyword evidence="9" id="KW-0067">ATP-binding</keyword>
<dbReference type="Gene3D" id="3.30.450.20">
    <property type="entry name" value="PAS domain"/>
    <property type="match status" value="1"/>
</dbReference>
<dbReference type="RefSeq" id="WP_157585620.1">
    <property type="nucleotide sequence ID" value="NZ_WPIN01000004.1"/>
</dbReference>
<dbReference type="Gene3D" id="1.10.287.130">
    <property type="match status" value="1"/>
</dbReference>
<evidence type="ECO:0000259" key="16">
    <source>
        <dbReference type="PROSITE" id="PS50112"/>
    </source>
</evidence>
<evidence type="ECO:0000256" key="14">
    <source>
        <dbReference type="SAM" id="Phobius"/>
    </source>
</evidence>
<evidence type="ECO:0000256" key="6">
    <source>
        <dbReference type="ARBA" id="ARBA00022692"/>
    </source>
</evidence>
<name>A0A7K1SBD9_9BACT</name>
<dbReference type="SUPFAM" id="SSF55785">
    <property type="entry name" value="PYP-like sensor domain (PAS domain)"/>
    <property type="match status" value="1"/>
</dbReference>
<feature type="transmembrane region" description="Helical" evidence="14">
    <location>
        <begin position="6"/>
        <end position="29"/>
    </location>
</feature>
<feature type="domain" description="PAS" evidence="16">
    <location>
        <begin position="231"/>
        <end position="276"/>
    </location>
</feature>
<dbReference type="InterPro" id="IPR005467">
    <property type="entry name" value="His_kinase_dom"/>
</dbReference>
<dbReference type="EMBL" id="WPIN01000004">
    <property type="protein sequence ID" value="MVM31091.1"/>
    <property type="molecule type" value="Genomic_DNA"/>
</dbReference>
<feature type="domain" description="Histidine kinase" evidence="15">
    <location>
        <begin position="390"/>
        <end position="623"/>
    </location>
</feature>
<evidence type="ECO:0000259" key="15">
    <source>
        <dbReference type="PROSITE" id="PS50109"/>
    </source>
</evidence>
<keyword evidence="4" id="KW-0597">Phosphoprotein</keyword>
<feature type="transmembrane region" description="Helical" evidence="14">
    <location>
        <begin position="146"/>
        <end position="166"/>
    </location>
</feature>
<evidence type="ECO:0000256" key="12">
    <source>
        <dbReference type="ARBA" id="ARBA00023136"/>
    </source>
</evidence>
<dbReference type="PANTHER" id="PTHR42878:SF7">
    <property type="entry name" value="SENSOR HISTIDINE KINASE GLRK"/>
    <property type="match status" value="1"/>
</dbReference>
<dbReference type="InterPro" id="IPR036890">
    <property type="entry name" value="HATPase_C_sf"/>
</dbReference>